<keyword evidence="5" id="KW-1185">Reference proteome</keyword>
<accession>G7GYP2</accession>
<dbReference type="Pfam" id="PF13542">
    <property type="entry name" value="HTH_Tnp_ISL3"/>
    <property type="match status" value="1"/>
</dbReference>
<sequence>MTELTSDVADTICRTVELGVTITGAAVDADDRTHLWCRPLDPDTRCPGCGNPGRRRDLVDRVLTDVPISGHRTKLHVAVPRLLCESIDCDRSIYRAGIETIAAPRAVVTTRTCRWILQQIVVNKMSVSAVAAQLGVAWKTVNAIAVDACRALVYTGDHLDGVRHLGVDEHKWKHVRGQGDPSFVTVLIDLTPVIDGTGPARLLDMIAGRSKQVLKDWLAERDQQFRDRIKVVAMDGFTGYKTATVEALPKTRVVMDPFHVVHLAAQKLDQCRQRVQQATCGRRGRTHDPLYKIRRILHTREELLTDKQRIRLFESLTSHDDHAAVEVTHQVYQQLIAAYEHPKRREGKKLMYKTLRRIRTEVPDGLAELAQLGRSLWARRQEILAYFDTGVSNGPVEAINGRLEHLRGIAQGFRNLDHYIFRSLLHSGQLADRINAL</sequence>
<dbReference type="Pfam" id="PF01610">
    <property type="entry name" value="DDE_Tnp_ISL3"/>
    <property type="match status" value="1"/>
</dbReference>
<evidence type="ECO:0000313" key="4">
    <source>
        <dbReference type="EMBL" id="GAB08717.1"/>
    </source>
</evidence>
<dbReference type="PANTHER" id="PTHR33498">
    <property type="entry name" value="TRANSPOSASE FOR INSERTION SEQUENCE ELEMENT IS1557"/>
    <property type="match status" value="1"/>
</dbReference>
<dbReference type="Pfam" id="PF14690">
    <property type="entry name" value="Zn_ribbon_ISL3"/>
    <property type="match status" value="1"/>
</dbReference>
<organism evidence="4 5">
    <name type="scientific">Gordonia araii NBRC 100433</name>
    <dbReference type="NCBI Taxonomy" id="1073574"/>
    <lineage>
        <taxon>Bacteria</taxon>
        <taxon>Bacillati</taxon>
        <taxon>Actinomycetota</taxon>
        <taxon>Actinomycetes</taxon>
        <taxon>Mycobacteriales</taxon>
        <taxon>Gordoniaceae</taxon>
        <taxon>Gordonia</taxon>
    </lineage>
</organism>
<evidence type="ECO:0000313" key="5">
    <source>
        <dbReference type="Proteomes" id="UP000035088"/>
    </source>
</evidence>
<dbReference type="InterPro" id="IPR002560">
    <property type="entry name" value="Transposase_DDE"/>
</dbReference>
<dbReference type="InterPro" id="IPR029261">
    <property type="entry name" value="Transposase_Znf"/>
</dbReference>
<dbReference type="InterPro" id="IPR032877">
    <property type="entry name" value="Transposase_HTH"/>
</dbReference>
<comment type="caution">
    <text evidence="4">The sequence shown here is derived from an EMBL/GenBank/DDBJ whole genome shotgun (WGS) entry which is preliminary data.</text>
</comment>
<dbReference type="InterPro" id="IPR047951">
    <property type="entry name" value="Transpos_ISL3"/>
</dbReference>
<dbReference type="OrthoDB" id="3255666at2"/>
<proteinExistence type="predicted"/>
<evidence type="ECO:0000259" key="3">
    <source>
        <dbReference type="Pfam" id="PF14690"/>
    </source>
</evidence>
<reference evidence="4 5" key="1">
    <citation type="submission" date="2011-11" db="EMBL/GenBank/DDBJ databases">
        <title>Whole genome shotgun sequence of Gordonia araii NBRC 100433.</title>
        <authorList>
            <person name="Yoshida Y."/>
            <person name="Hosoyama A."/>
            <person name="Tsuchikane K."/>
            <person name="Katsumata H."/>
            <person name="Yamazaki S."/>
            <person name="Fujita N."/>
        </authorList>
    </citation>
    <scope>NUCLEOTIDE SEQUENCE [LARGE SCALE GENOMIC DNA]</scope>
    <source>
        <strain evidence="4 5">NBRC 100433</strain>
    </source>
</reference>
<dbReference type="STRING" id="1073574.GOARA_017_00010"/>
<dbReference type="NCBIfam" id="NF033550">
    <property type="entry name" value="transpos_ISL3"/>
    <property type="match status" value="1"/>
</dbReference>
<name>G7GYP2_9ACTN</name>
<dbReference type="EMBL" id="BAEE01000017">
    <property type="protein sequence ID" value="GAB08717.1"/>
    <property type="molecule type" value="Genomic_DNA"/>
</dbReference>
<dbReference type="Proteomes" id="UP000035088">
    <property type="component" value="Unassembled WGS sequence"/>
</dbReference>
<evidence type="ECO:0000259" key="1">
    <source>
        <dbReference type="Pfam" id="PF01610"/>
    </source>
</evidence>
<protein>
    <submittedName>
        <fullName evidence="4">Putative transposase</fullName>
    </submittedName>
</protein>
<feature type="domain" description="Transposase IS204/IS1001/IS1096/IS1165 helix-turn-helix" evidence="2">
    <location>
        <begin position="101"/>
        <end position="147"/>
    </location>
</feature>
<feature type="domain" description="Transposase IS204/IS1001/IS1096/IS1165 zinc-finger" evidence="3">
    <location>
        <begin position="44"/>
        <end position="85"/>
    </location>
</feature>
<evidence type="ECO:0000259" key="2">
    <source>
        <dbReference type="Pfam" id="PF13542"/>
    </source>
</evidence>
<dbReference type="RefSeq" id="WP_007320794.1">
    <property type="nucleotide sequence ID" value="NZ_BAEE01000017.1"/>
</dbReference>
<dbReference type="PANTHER" id="PTHR33498:SF1">
    <property type="entry name" value="TRANSPOSASE FOR INSERTION SEQUENCE ELEMENT IS1557"/>
    <property type="match status" value="1"/>
</dbReference>
<gene>
    <name evidence="4" type="ORF">GOARA_017_00010</name>
</gene>
<dbReference type="AlphaFoldDB" id="G7GYP2"/>
<feature type="domain" description="Transposase IS204/IS1001/IS1096/IS1165 DDE" evidence="1">
    <location>
        <begin position="165"/>
        <end position="422"/>
    </location>
</feature>